<evidence type="ECO:0000259" key="3">
    <source>
        <dbReference type="Pfam" id="PF03446"/>
    </source>
</evidence>
<dbReference type="InterPro" id="IPR006115">
    <property type="entry name" value="6PGDH_NADP-bd"/>
</dbReference>
<dbReference type="InterPro" id="IPR036291">
    <property type="entry name" value="NAD(P)-bd_dom_sf"/>
</dbReference>
<dbReference type="InterPro" id="IPR008927">
    <property type="entry name" value="6-PGluconate_DH-like_C_sf"/>
</dbReference>
<evidence type="ECO:0000256" key="2">
    <source>
        <dbReference type="ARBA" id="ARBA00023027"/>
    </source>
</evidence>
<feature type="domain" description="6-phosphogluconate dehydrogenase NADP-binding" evidence="3">
    <location>
        <begin position="3"/>
        <end position="158"/>
    </location>
</feature>
<dbReference type="SUPFAM" id="SSF51735">
    <property type="entry name" value="NAD(P)-binding Rossmann-fold domains"/>
    <property type="match status" value="1"/>
</dbReference>
<evidence type="ECO:0000313" key="6">
    <source>
        <dbReference type="Proteomes" id="UP001379533"/>
    </source>
</evidence>
<dbReference type="InterPro" id="IPR013328">
    <property type="entry name" value="6PGD_dom2"/>
</dbReference>
<dbReference type="InterPro" id="IPR029154">
    <property type="entry name" value="HIBADH-like_NADP-bd"/>
</dbReference>
<proteinExistence type="predicted"/>
<dbReference type="PIRSF" id="PIRSF000103">
    <property type="entry name" value="HIBADH"/>
    <property type="match status" value="1"/>
</dbReference>
<reference evidence="5 6" key="1">
    <citation type="submission" date="2021-12" db="EMBL/GenBank/DDBJ databases">
        <title>Discovery of the Pendulisporaceae a myxobacterial family with distinct sporulation behavior and unique specialized metabolism.</title>
        <authorList>
            <person name="Garcia R."/>
            <person name="Popoff A."/>
            <person name="Bader C.D."/>
            <person name="Loehr J."/>
            <person name="Walesch S."/>
            <person name="Walt C."/>
            <person name="Boldt J."/>
            <person name="Bunk B."/>
            <person name="Haeckl F.J.F.P.J."/>
            <person name="Gunesch A.P."/>
            <person name="Birkelbach J."/>
            <person name="Nuebel U."/>
            <person name="Pietschmann T."/>
            <person name="Bach T."/>
            <person name="Mueller R."/>
        </authorList>
    </citation>
    <scope>NUCLEOTIDE SEQUENCE [LARGE SCALE GENOMIC DNA]</scope>
    <source>
        <strain evidence="5 6">MSr12523</strain>
    </source>
</reference>
<dbReference type="InterPro" id="IPR015815">
    <property type="entry name" value="HIBADH-related"/>
</dbReference>
<name>A0ABZ2KJ68_9BACT</name>
<dbReference type="RefSeq" id="WP_394848252.1">
    <property type="nucleotide sequence ID" value="NZ_CP089982.1"/>
</dbReference>
<dbReference type="Pfam" id="PF14833">
    <property type="entry name" value="NAD_binding_11"/>
    <property type="match status" value="1"/>
</dbReference>
<feature type="domain" description="3-hydroxyisobutyrate dehydrogenase-like NAD-binding" evidence="4">
    <location>
        <begin position="166"/>
        <end position="274"/>
    </location>
</feature>
<dbReference type="Gene3D" id="3.40.50.720">
    <property type="entry name" value="NAD(P)-binding Rossmann-like Domain"/>
    <property type="match status" value="1"/>
</dbReference>
<evidence type="ECO:0000256" key="1">
    <source>
        <dbReference type="ARBA" id="ARBA00023002"/>
    </source>
</evidence>
<evidence type="ECO:0000259" key="4">
    <source>
        <dbReference type="Pfam" id="PF14833"/>
    </source>
</evidence>
<organism evidence="5 6">
    <name type="scientific">Pendulispora brunnea</name>
    <dbReference type="NCBI Taxonomy" id="2905690"/>
    <lineage>
        <taxon>Bacteria</taxon>
        <taxon>Pseudomonadati</taxon>
        <taxon>Myxococcota</taxon>
        <taxon>Myxococcia</taxon>
        <taxon>Myxococcales</taxon>
        <taxon>Sorangiineae</taxon>
        <taxon>Pendulisporaceae</taxon>
        <taxon>Pendulispora</taxon>
    </lineage>
</organism>
<dbReference type="Gene3D" id="1.10.1040.10">
    <property type="entry name" value="N-(1-d-carboxylethyl)-l-norvaline Dehydrogenase, domain 2"/>
    <property type="match status" value="1"/>
</dbReference>
<keyword evidence="1" id="KW-0560">Oxidoreductase</keyword>
<keyword evidence="2" id="KW-0520">NAD</keyword>
<evidence type="ECO:0000313" key="5">
    <source>
        <dbReference type="EMBL" id="WXA97630.1"/>
    </source>
</evidence>
<dbReference type="SUPFAM" id="SSF48179">
    <property type="entry name" value="6-phosphogluconate dehydrogenase C-terminal domain-like"/>
    <property type="match status" value="1"/>
</dbReference>
<dbReference type="EMBL" id="CP089982">
    <property type="protein sequence ID" value="WXA97630.1"/>
    <property type="molecule type" value="Genomic_DNA"/>
</dbReference>
<dbReference type="InterPro" id="IPR051265">
    <property type="entry name" value="HIBADH-related_NP60_sf"/>
</dbReference>
<dbReference type="Pfam" id="PF03446">
    <property type="entry name" value="NAD_binding_2"/>
    <property type="match status" value="1"/>
</dbReference>
<dbReference type="Proteomes" id="UP001379533">
    <property type="component" value="Chromosome"/>
</dbReference>
<accession>A0ABZ2KJ68</accession>
<gene>
    <name evidence="5" type="ORF">LZC95_12395</name>
</gene>
<sequence length="284" mass="30075">MHIAFLGTGLIGAGMVQGMRKRGERVRVWNRTSEKARALESVGAEATATPIEAVRGASRVHIAVSDDAAVDAILAAIDTTLDAKTPIIDHTTASPAGTAVRYERLGARGVPFLHAPVFMSPQACRESSGIMLASGPRANFEALEPALRPMTGNLWWIGERPDLAASFKLFGNTMIFTITGGVADILTLARSLGISGEQALTLFQHHKAASTIDIRGAKMAQGNFTPSFELAMARKDIRLMLEAAAQGDAPLTVLPALAKRFDELIAQGHGGDDVGVIARDAVKK</sequence>
<dbReference type="PANTHER" id="PTHR43580:SF2">
    <property type="entry name" value="CYTOKINE-LIKE NUCLEAR FACTOR N-PAC"/>
    <property type="match status" value="1"/>
</dbReference>
<keyword evidence="6" id="KW-1185">Reference proteome</keyword>
<protein>
    <submittedName>
        <fullName evidence="5">NAD(P)-dependent oxidoreductase</fullName>
    </submittedName>
</protein>
<dbReference type="PANTHER" id="PTHR43580">
    <property type="entry name" value="OXIDOREDUCTASE GLYR1-RELATED"/>
    <property type="match status" value="1"/>
</dbReference>